<evidence type="ECO:0000259" key="3">
    <source>
        <dbReference type="Pfam" id="PF21221"/>
    </source>
</evidence>
<dbReference type="InterPro" id="IPR001279">
    <property type="entry name" value="Metallo-B-lactamas"/>
</dbReference>
<keyword evidence="5" id="KW-1185">Reference proteome</keyword>
<dbReference type="Proteomes" id="UP000295182">
    <property type="component" value="Unassembled WGS sequence"/>
</dbReference>
<dbReference type="SUPFAM" id="SSF56281">
    <property type="entry name" value="Metallo-hydrolase/oxidoreductase"/>
    <property type="match status" value="1"/>
</dbReference>
<name>A0A4V2SJJ5_9BURK</name>
<dbReference type="InterPro" id="IPR036866">
    <property type="entry name" value="RibonucZ/Hydroxyglut_hydro"/>
</dbReference>
<reference evidence="4 5" key="1">
    <citation type="submission" date="2019-03" db="EMBL/GenBank/DDBJ databases">
        <title>Genomic Encyclopedia of Type Strains, Phase IV (KMG-IV): sequencing the most valuable type-strain genomes for metagenomic binning, comparative biology and taxonomic classification.</title>
        <authorList>
            <person name="Goeker M."/>
        </authorList>
    </citation>
    <scope>NUCLEOTIDE SEQUENCE [LARGE SCALE GENOMIC DNA]</scope>
    <source>
        <strain evidence="4 5">DSM 1837</strain>
    </source>
</reference>
<feature type="region of interest" description="Disordered" evidence="1">
    <location>
        <begin position="1"/>
        <end position="29"/>
    </location>
</feature>
<evidence type="ECO:0000313" key="4">
    <source>
        <dbReference type="EMBL" id="TCP15816.1"/>
    </source>
</evidence>
<dbReference type="Pfam" id="PF21221">
    <property type="entry name" value="B_lactamase-like_C"/>
    <property type="match status" value="1"/>
</dbReference>
<comment type="caution">
    <text evidence="4">The sequence shown here is derived from an EMBL/GenBank/DDBJ whole genome shotgun (WGS) entry which is preliminary data.</text>
</comment>
<feature type="domain" description="Metallo-beta-lactamase" evidence="2">
    <location>
        <begin position="82"/>
        <end position="190"/>
    </location>
</feature>
<protein>
    <submittedName>
        <fullName evidence="4">Metallo-beta-lactamase superfamily protein</fullName>
    </submittedName>
</protein>
<feature type="compositionally biased region" description="Basic residues" evidence="1">
    <location>
        <begin position="16"/>
        <end position="28"/>
    </location>
</feature>
<sequence>MGSDFCHPARRAAGSARHRHAHAPRPHRAGALAVQRWQAPLWISATDYYTARLACHAGPGLHSESATDFYAAHGLRDPDFLAHVRGRSRYYPSLVPSVPDHFHRLLDGDRLRIGAHHWHCLSGYGHAPEHIALHCPDLGVLISGDMVLPRISTNVSVYASEPDADPLRLFLASLERMRALPSDTLVLPSHGRPFRGLHQRLNQLQAHHASHLHTVLAACQRAPQSAADILPLLFTRALDAHQSTFAMGEALAHLHLLWHAGQLQRHTDSEGVLRFAPAA</sequence>
<accession>A0A4V2SJJ5</accession>
<gene>
    <name evidence="4" type="ORF">EV674_1238</name>
</gene>
<feature type="domain" description="Metallo-beta-lactamase-like C-terminal" evidence="3">
    <location>
        <begin position="218"/>
        <end position="263"/>
    </location>
</feature>
<organism evidence="4 5">
    <name type="scientific">Simplicispira metamorpha</name>
    <dbReference type="NCBI Taxonomy" id="80881"/>
    <lineage>
        <taxon>Bacteria</taxon>
        <taxon>Pseudomonadati</taxon>
        <taxon>Pseudomonadota</taxon>
        <taxon>Betaproteobacteria</taxon>
        <taxon>Burkholderiales</taxon>
        <taxon>Comamonadaceae</taxon>
        <taxon>Simplicispira</taxon>
    </lineage>
</organism>
<dbReference type="InterPro" id="IPR050662">
    <property type="entry name" value="Sec-metab_biosynth-thioest"/>
</dbReference>
<dbReference type="Pfam" id="PF00753">
    <property type="entry name" value="Lactamase_B"/>
    <property type="match status" value="1"/>
</dbReference>
<evidence type="ECO:0000259" key="2">
    <source>
        <dbReference type="Pfam" id="PF00753"/>
    </source>
</evidence>
<dbReference type="InterPro" id="IPR048933">
    <property type="entry name" value="B_lactamase-like_C"/>
</dbReference>
<dbReference type="Gene3D" id="1.10.10.10">
    <property type="entry name" value="Winged helix-like DNA-binding domain superfamily/Winged helix DNA-binding domain"/>
    <property type="match status" value="1"/>
</dbReference>
<evidence type="ECO:0000256" key="1">
    <source>
        <dbReference type="SAM" id="MobiDB-lite"/>
    </source>
</evidence>
<dbReference type="EMBL" id="SLXH01000023">
    <property type="protein sequence ID" value="TCP15816.1"/>
    <property type="molecule type" value="Genomic_DNA"/>
</dbReference>
<proteinExistence type="predicted"/>
<dbReference type="Gene3D" id="3.60.15.10">
    <property type="entry name" value="Ribonuclease Z/Hydroxyacylglutathione hydrolase-like"/>
    <property type="match status" value="1"/>
</dbReference>
<evidence type="ECO:0000313" key="5">
    <source>
        <dbReference type="Proteomes" id="UP000295182"/>
    </source>
</evidence>
<dbReference type="AlphaFoldDB" id="A0A4V2SJJ5"/>
<dbReference type="PANTHER" id="PTHR23131">
    <property type="entry name" value="ENDORIBONUCLEASE LACTB2"/>
    <property type="match status" value="1"/>
</dbReference>
<dbReference type="InterPro" id="IPR036388">
    <property type="entry name" value="WH-like_DNA-bd_sf"/>
</dbReference>
<dbReference type="PANTHER" id="PTHR23131:SF4">
    <property type="entry name" value="METALLO-BETA-LACTAMASE SUPERFAMILY POTEIN"/>
    <property type="match status" value="1"/>
</dbReference>